<proteinExistence type="predicted"/>
<keyword evidence="2" id="KW-0472">Membrane</keyword>
<dbReference type="SUPFAM" id="SSF50494">
    <property type="entry name" value="Trypsin-like serine proteases"/>
    <property type="match status" value="1"/>
</dbReference>
<dbReference type="EMBL" id="FOSQ01000005">
    <property type="protein sequence ID" value="SFK64327.1"/>
    <property type="molecule type" value="Genomic_DNA"/>
</dbReference>
<keyword evidence="2" id="KW-0812">Transmembrane</keyword>
<dbReference type="STRING" id="1123062.SAMN02745775_10511"/>
<feature type="compositionally biased region" description="Pro residues" evidence="1">
    <location>
        <begin position="291"/>
        <end position="304"/>
    </location>
</feature>
<feature type="compositionally biased region" description="Low complexity" evidence="1">
    <location>
        <begin position="564"/>
        <end position="578"/>
    </location>
</feature>
<dbReference type="InterPro" id="IPR043504">
    <property type="entry name" value="Peptidase_S1_PA_chymotrypsin"/>
</dbReference>
<evidence type="ECO:0000313" key="4">
    <source>
        <dbReference type="Proteomes" id="UP000199473"/>
    </source>
</evidence>
<dbReference type="OrthoDB" id="9766361at2"/>
<dbReference type="Pfam" id="PF13365">
    <property type="entry name" value="Trypsin_2"/>
    <property type="match status" value="1"/>
</dbReference>
<dbReference type="Proteomes" id="UP000199473">
    <property type="component" value="Unassembled WGS sequence"/>
</dbReference>
<feature type="region of interest" description="Disordered" evidence="1">
    <location>
        <begin position="523"/>
        <end position="578"/>
    </location>
</feature>
<evidence type="ECO:0000256" key="2">
    <source>
        <dbReference type="SAM" id="Phobius"/>
    </source>
</evidence>
<evidence type="ECO:0000256" key="1">
    <source>
        <dbReference type="SAM" id="MobiDB-lite"/>
    </source>
</evidence>
<name>A0A1I4B886_9PROT</name>
<dbReference type="Gene3D" id="2.40.10.10">
    <property type="entry name" value="Trypsin-like serine proteases"/>
    <property type="match status" value="2"/>
</dbReference>
<dbReference type="PANTHER" id="PTHR43019">
    <property type="entry name" value="SERINE ENDOPROTEASE DEGS"/>
    <property type="match status" value="1"/>
</dbReference>
<dbReference type="AlphaFoldDB" id="A0A1I4B886"/>
<reference evidence="3 4" key="1">
    <citation type="submission" date="2016-10" db="EMBL/GenBank/DDBJ databases">
        <authorList>
            <person name="de Groot N.N."/>
        </authorList>
    </citation>
    <scope>NUCLEOTIDE SEQUENCE [LARGE SCALE GENOMIC DNA]</scope>
    <source>
        <strain evidence="3 4">DSM 19981</strain>
    </source>
</reference>
<evidence type="ECO:0000313" key="3">
    <source>
        <dbReference type="EMBL" id="SFK64327.1"/>
    </source>
</evidence>
<keyword evidence="4" id="KW-1185">Reference proteome</keyword>
<protein>
    <submittedName>
        <fullName evidence="3">Trypsin-like peptidase domain-containing protein</fullName>
    </submittedName>
</protein>
<gene>
    <name evidence="3" type="ORF">SAMN02745775_10511</name>
</gene>
<keyword evidence="2" id="KW-1133">Transmembrane helix</keyword>
<feature type="compositionally biased region" description="Pro residues" evidence="1">
    <location>
        <begin position="529"/>
        <end position="563"/>
    </location>
</feature>
<dbReference type="InterPro" id="IPR009003">
    <property type="entry name" value="Peptidase_S1_PA"/>
</dbReference>
<organism evidence="3 4">
    <name type="scientific">Falsiroseomonas stagni DSM 19981</name>
    <dbReference type="NCBI Taxonomy" id="1123062"/>
    <lineage>
        <taxon>Bacteria</taxon>
        <taxon>Pseudomonadati</taxon>
        <taxon>Pseudomonadota</taxon>
        <taxon>Alphaproteobacteria</taxon>
        <taxon>Acetobacterales</taxon>
        <taxon>Roseomonadaceae</taxon>
        <taxon>Falsiroseomonas</taxon>
    </lineage>
</organism>
<dbReference type="PANTHER" id="PTHR43019:SF23">
    <property type="entry name" value="PROTEASE DO-LIKE 5, CHLOROPLASTIC"/>
    <property type="match status" value="1"/>
</dbReference>
<dbReference type="RefSeq" id="WP_092960558.1">
    <property type="nucleotide sequence ID" value="NZ_FOSQ01000005.1"/>
</dbReference>
<accession>A0A1I4B886</accession>
<sequence length="578" mass="59089">MAAPHFLLQTPVGSVVPVEVGWQPVQAQYAALQRAAGAQAGLFAEPVPTRDAAGAIISFAWYAPGAEAQPIASLGQPQRASAESQLRAALAELAPRAQGVGGDAALIAAALSLPDTRAVLVVDGRPVLAGWGLVPAGDSRDSAARIASVLGPFLPGTPPAGAAPVAPRAAPMRSAPLPPPPILPAATAAPIGPRRFWLVPAAVAVALLFLLLGFWLGWKLLADAVANRPQTAELVDRDRIRQTIELQRRANEGLAEEVERARRAAEGNVCQATPLTTPPGRGPLPQDLPARPTPPATPDAPLAPRPNNLLQLLDQSVVLVAGPGRDGLSIGTGFFIAPGVVVTNAHVVADVTGQLVVASRHLGRAFPATVTRRTPQARPGEPDFALLAVTGVPSLTPLTLTRQAQRLDEVIAAGYPAAIVQNDARFQAVLRGDMSQMPELVVTDGRISAIQTLASGLVAMPHSANISPGNSGGPLVDRCGRVAGVNTFNHINAELAERVSYAQKTDALLAFLREAGVAAEPVDSACAPTPEPAAAPATPPAPAPAAPHAPAPATPAAPTPATPATPAAPATPAPTRAR</sequence>
<feature type="transmembrane region" description="Helical" evidence="2">
    <location>
        <begin position="196"/>
        <end position="218"/>
    </location>
</feature>
<feature type="region of interest" description="Disordered" evidence="1">
    <location>
        <begin position="263"/>
        <end position="304"/>
    </location>
</feature>